<dbReference type="InterPro" id="IPR035959">
    <property type="entry name" value="RutC-like_sf"/>
</dbReference>
<dbReference type="CDD" id="cd01994">
    <property type="entry name" value="AANH_PF0828-like"/>
    <property type="match status" value="1"/>
</dbReference>
<dbReference type="InterPro" id="IPR014729">
    <property type="entry name" value="Rossmann-like_a/b/a_fold"/>
</dbReference>
<feature type="region of interest" description="Disordered" evidence="6">
    <location>
        <begin position="36"/>
        <end position="58"/>
    </location>
</feature>
<dbReference type="SUPFAM" id="SSF52402">
    <property type="entry name" value="Adenine nucleotide alpha hydrolases-like"/>
    <property type="match status" value="1"/>
</dbReference>
<name>A0A5M9K8E3_MONFR</name>
<organism evidence="8 9">
    <name type="scientific">Monilinia fructicola</name>
    <name type="common">Brown rot fungus</name>
    <name type="synonym">Ciboria fructicola</name>
    <dbReference type="NCBI Taxonomy" id="38448"/>
    <lineage>
        <taxon>Eukaryota</taxon>
        <taxon>Fungi</taxon>
        <taxon>Dikarya</taxon>
        <taxon>Ascomycota</taxon>
        <taxon>Pezizomycotina</taxon>
        <taxon>Leotiomycetes</taxon>
        <taxon>Helotiales</taxon>
        <taxon>Sclerotiniaceae</taxon>
        <taxon>Monilinia</taxon>
    </lineage>
</organism>
<feature type="region of interest" description="Disordered" evidence="6">
    <location>
        <begin position="304"/>
        <end position="329"/>
    </location>
</feature>
<dbReference type="PANTHER" id="PTHR12196">
    <property type="entry name" value="DOMAIN OF UNKNOWN FUNCTION 71 DUF71 -CONTAINING PROTEIN"/>
    <property type="match status" value="1"/>
</dbReference>
<evidence type="ECO:0000256" key="3">
    <source>
        <dbReference type="ARBA" id="ARBA00029814"/>
    </source>
</evidence>
<dbReference type="Proteomes" id="UP000322873">
    <property type="component" value="Unassembled WGS sequence"/>
</dbReference>
<accession>A0A5M9K8E3</accession>
<dbReference type="EMBL" id="VICG01000001">
    <property type="protein sequence ID" value="KAA8576496.1"/>
    <property type="molecule type" value="Genomic_DNA"/>
</dbReference>
<dbReference type="InterPro" id="IPR006175">
    <property type="entry name" value="YjgF/YER057c/UK114"/>
</dbReference>
<dbReference type="Pfam" id="PF01902">
    <property type="entry name" value="Diphthami_syn_2"/>
    <property type="match status" value="1"/>
</dbReference>
<comment type="caution">
    <text evidence="8">The sequence shown here is derived from an EMBL/GenBank/DDBJ whole genome shotgun (WGS) entry which is preliminary data.</text>
</comment>
<evidence type="ECO:0000256" key="4">
    <source>
        <dbReference type="ARBA" id="ARBA00031552"/>
    </source>
</evidence>
<dbReference type="PANTHER" id="PTHR12196:SF2">
    <property type="entry name" value="DIPHTHINE--AMMONIA LIGASE"/>
    <property type="match status" value="1"/>
</dbReference>
<evidence type="ECO:0000256" key="6">
    <source>
        <dbReference type="SAM" id="MobiDB-lite"/>
    </source>
</evidence>
<evidence type="ECO:0000313" key="8">
    <source>
        <dbReference type="EMBL" id="KAA8576496.1"/>
    </source>
</evidence>
<proteinExistence type="predicted"/>
<evidence type="ECO:0000259" key="7">
    <source>
        <dbReference type="Pfam" id="PF01902"/>
    </source>
</evidence>
<keyword evidence="9" id="KW-1185">Reference proteome</keyword>
<dbReference type="InterPro" id="IPR030662">
    <property type="entry name" value="DPH6/MJ0570"/>
</dbReference>
<evidence type="ECO:0000256" key="2">
    <source>
        <dbReference type="ARBA" id="ARBA00018426"/>
    </source>
</evidence>
<dbReference type="Gene3D" id="3.40.50.620">
    <property type="entry name" value="HUPs"/>
    <property type="match status" value="1"/>
</dbReference>
<dbReference type="Pfam" id="PF01042">
    <property type="entry name" value="Ribonuc_L-PSP"/>
    <property type="match status" value="1"/>
</dbReference>
<dbReference type="VEuPathDB" id="FungiDB:MFRU_009g03360"/>
<dbReference type="AlphaFoldDB" id="A0A5M9K8E3"/>
<feature type="compositionally biased region" description="Polar residues" evidence="6">
    <location>
        <begin position="39"/>
        <end position="49"/>
    </location>
</feature>
<dbReference type="SUPFAM" id="SSF55298">
    <property type="entry name" value="YjgF-like"/>
    <property type="match status" value="2"/>
</dbReference>
<dbReference type="GO" id="GO:0017178">
    <property type="term" value="F:diphthine-ammonia ligase activity"/>
    <property type="evidence" value="ECO:0007669"/>
    <property type="project" value="UniProtKB-EC"/>
</dbReference>
<reference evidence="8 9" key="1">
    <citation type="submission" date="2019-06" db="EMBL/GenBank/DDBJ databases">
        <title>Genome Sequence of the Brown Rot Fungal Pathogen Monilinia fructicola.</title>
        <authorList>
            <person name="De Miccolis Angelini R.M."/>
            <person name="Landi L."/>
            <person name="Abate D."/>
            <person name="Pollastro S."/>
            <person name="Romanazzi G."/>
            <person name="Faretra F."/>
        </authorList>
    </citation>
    <scope>NUCLEOTIDE SEQUENCE [LARGE SCALE GENOMIC DNA]</scope>
    <source>
        <strain evidence="8 9">Mfrc123</strain>
    </source>
</reference>
<sequence>MSGSLNVIALVSGGKDSFFSILHCIQNGHKIVALGNLYPSPSQPQTKEGNSTHDDENDLNSFMYQTVGHTIIPLYEEALGIPLYRQAIIGSAVQTGTSYNHANITSFEAGDPIGKEKDAEKDETESFIPLLRRIIDAHPEANAVSTGAILSTYQRTRVESVALRLGLIPLSFLWQYPILPPSMQTSLLRDMQAVGLDARIIKVASGGLDESFLWENVASETGMRRVERAMKKFSIDGDGAVLGEGGEIAVEAKDTRIVREGGGSAWLQIYDASLVDKEIDKNEKESWRVPELFDQRSSDILSLLGRNGDSHDPSTSSMADGESSASPEWELKSPNLKGIEDGNMLHWTVVAENATSLSTTDIVSTTIILRSMEDFTAINKIYGTLFPHPNPPSRVTIACGSCMPLNISLVMHLTLHIPSPTSPPRKALHVQSRSYWAPANIGPYSQASSLSSSISSSHSITIAGQIPLISHTMLLPTSSSSLLSPPPPDFHVSTVLSLQHLLRIADATSIKWLTSACIYIPSRQTTEQYSPSTRSKIAYQAWKQIHTSEAQDSDDDDEPRDLWEEKFRYSNTTPLSKEHMTNNTTYPDHSILQMESPIIPPFWTAEVESLPRESEVEWHAHLGICDGPINLLDASTQEHHSNSLTTATTRHTILTFPYNSVPSPDDLKDNHKDNGLLHLVYVDTSLLDLNKLLAEGWGGKGVIPCKSLWDGEGLKLSCVVIFWSGDKQEDVNRFRAEMDT</sequence>
<evidence type="ECO:0000313" key="9">
    <source>
        <dbReference type="Proteomes" id="UP000322873"/>
    </source>
</evidence>
<gene>
    <name evidence="8" type="ORF">EYC84_006607</name>
</gene>
<dbReference type="Gene3D" id="3.90.1490.10">
    <property type="entry name" value="putative n-type atp pyrophosphatase, domain 2"/>
    <property type="match status" value="1"/>
</dbReference>
<feature type="compositionally biased region" description="Polar residues" evidence="6">
    <location>
        <begin position="313"/>
        <end position="326"/>
    </location>
</feature>
<dbReference type="InterPro" id="IPR002761">
    <property type="entry name" value="Diphthami_syn_dom"/>
</dbReference>
<protein>
    <recommendedName>
        <fullName evidence="2">Diphthine--ammonia ligase</fullName>
        <ecNumber evidence="1">6.3.1.14</ecNumber>
    </recommendedName>
    <alternativeName>
        <fullName evidence="3">Diphthamide synthase</fullName>
    </alternativeName>
    <alternativeName>
        <fullName evidence="4">Diphthamide synthetase</fullName>
    </alternativeName>
</protein>
<dbReference type="EC" id="6.3.1.14" evidence="1"/>
<feature type="domain" description="Diphthamide synthase" evidence="7">
    <location>
        <begin position="124"/>
        <end position="249"/>
    </location>
</feature>
<evidence type="ECO:0000256" key="1">
    <source>
        <dbReference type="ARBA" id="ARBA00012089"/>
    </source>
</evidence>
<comment type="catalytic activity">
    <reaction evidence="5">
        <text>diphthine-[translation elongation factor 2] + NH4(+) + ATP = diphthamide-[translation elongation factor 2] + AMP + diphosphate + H(+)</text>
        <dbReference type="Rhea" id="RHEA:19753"/>
        <dbReference type="Rhea" id="RHEA-COMP:10172"/>
        <dbReference type="Rhea" id="RHEA-COMP:10174"/>
        <dbReference type="ChEBI" id="CHEBI:15378"/>
        <dbReference type="ChEBI" id="CHEBI:16692"/>
        <dbReference type="ChEBI" id="CHEBI:28938"/>
        <dbReference type="ChEBI" id="CHEBI:30616"/>
        <dbReference type="ChEBI" id="CHEBI:33019"/>
        <dbReference type="ChEBI" id="CHEBI:82696"/>
        <dbReference type="ChEBI" id="CHEBI:456215"/>
        <dbReference type="EC" id="6.3.1.14"/>
    </reaction>
</comment>
<dbReference type="Gene3D" id="3.30.1330.40">
    <property type="entry name" value="RutC-like"/>
    <property type="match status" value="2"/>
</dbReference>
<dbReference type="FunFam" id="3.40.50.620:FF:000444">
    <property type="entry name" value="Adenine nucleotide alpha hydrolases-like protein"/>
    <property type="match status" value="1"/>
</dbReference>
<dbReference type="GO" id="GO:0017183">
    <property type="term" value="P:protein histidyl modification to diphthamide"/>
    <property type="evidence" value="ECO:0007669"/>
    <property type="project" value="TreeGrafter"/>
</dbReference>
<evidence type="ECO:0000256" key="5">
    <source>
        <dbReference type="ARBA" id="ARBA00048108"/>
    </source>
</evidence>